<dbReference type="InterPro" id="IPR025558">
    <property type="entry name" value="DUF4283"/>
</dbReference>
<dbReference type="AlphaFoldDB" id="A0A7J8YRP4"/>
<dbReference type="EMBL" id="JABFAA010349623">
    <property type="protein sequence ID" value="MBA0702185.1"/>
    <property type="molecule type" value="Genomic_DNA"/>
</dbReference>
<dbReference type="PANTHER" id="PTHR31286">
    <property type="entry name" value="GLYCINE-RICH CELL WALL STRUCTURAL PROTEIN 1.8-LIKE"/>
    <property type="match status" value="1"/>
</dbReference>
<evidence type="ECO:0000259" key="1">
    <source>
        <dbReference type="Pfam" id="PF14111"/>
    </source>
</evidence>
<dbReference type="Pfam" id="PF14111">
    <property type="entry name" value="DUF4283"/>
    <property type="match status" value="1"/>
</dbReference>
<organism evidence="2 3">
    <name type="scientific">Gossypium aridum</name>
    <name type="common">American cotton</name>
    <name type="synonym">Erioxylum aridum</name>
    <dbReference type="NCBI Taxonomy" id="34290"/>
    <lineage>
        <taxon>Eukaryota</taxon>
        <taxon>Viridiplantae</taxon>
        <taxon>Streptophyta</taxon>
        <taxon>Embryophyta</taxon>
        <taxon>Tracheophyta</taxon>
        <taxon>Spermatophyta</taxon>
        <taxon>Magnoliopsida</taxon>
        <taxon>eudicotyledons</taxon>
        <taxon>Gunneridae</taxon>
        <taxon>Pentapetalae</taxon>
        <taxon>rosids</taxon>
        <taxon>malvids</taxon>
        <taxon>Malvales</taxon>
        <taxon>Malvaceae</taxon>
        <taxon>Malvoideae</taxon>
        <taxon>Gossypium</taxon>
    </lineage>
</organism>
<feature type="domain" description="DUF4283" evidence="1">
    <location>
        <begin position="4"/>
        <end position="46"/>
    </location>
</feature>
<dbReference type="Proteomes" id="UP000593577">
    <property type="component" value="Unassembled WGS sequence"/>
</dbReference>
<protein>
    <recommendedName>
        <fullName evidence="1">DUF4283 domain-containing protein</fullName>
    </recommendedName>
</protein>
<accession>A0A7J8YRP4</accession>
<sequence>MDVANGYYLIHFQSRVDYDEALTQGSWIVFGHYLTVQPWIVDFDLSKTFPCGVLAWIRFLGLPGF</sequence>
<keyword evidence="3" id="KW-1185">Reference proteome</keyword>
<evidence type="ECO:0000313" key="3">
    <source>
        <dbReference type="Proteomes" id="UP000593577"/>
    </source>
</evidence>
<reference evidence="2 3" key="1">
    <citation type="journal article" date="2019" name="Genome Biol. Evol.">
        <title>Insights into the evolution of the New World diploid cottons (Gossypium, subgenus Houzingenia) based on genome sequencing.</title>
        <authorList>
            <person name="Grover C.E."/>
            <person name="Arick M.A. 2nd"/>
            <person name="Thrash A."/>
            <person name="Conover J.L."/>
            <person name="Sanders W.S."/>
            <person name="Peterson D.G."/>
            <person name="Frelichowski J.E."/>
            <person name="Scheffler J.A."/>
            <person name="Scheffler B.E."/>
            <person name="Wendel J.F."/>
        </authorList>
    </citation>
    <scope>NUCLEOTIDE SEQUENCE [LARGE SCALE GENOMIC DNA]</scope>
    <source>
        <strain evidence="2">185</strain>
        <tissue evidence="2">Leaf</tissue>
    </source>
</reference>
<gene>
    <name evidence="2" type="ORF">Goari_005544</name>
</gene>
<comment type="caution">
    <text evidence="2">The sequence shown here is derived from an EMBL/GenBank/DDBJ whole genome shotgun (WGS) entry which is preliminary data.</text>
</comment>
<dbReference type="InterPro" id="IPR040256">
    <property type="entry name" value="At4g02000-like"/>
</dbReference>
<dbReference type="PANTHER" id="PTHR31286:SF173">
    <property type="entry name" value="DUF4283 DOMAIN-CONTAINING PROTEIN"/>
    <property type="match status" value="1"/>
</dbReference>
<feature type="non-terminal residue" evidence="2">
    <location>
        <position position="65"/>
    </location>
</feature>
<name>A0A7J8YRP4_GOSAI</name>
<evidence type="ECO:0000313" key="2">
    <source>
        <dbReference type="EMBL" id="MBA0702185.1"/>
    </source>
</evidence>
<proteinExistence type="predicted"/>